<sequence>MKIIHCADIHLDSKMTTNLTNEQAKERRDELLNTFSKMVDYAKQNEVKAILIAGDLFDTRNISATARNVVKEAILGYPDIDFIYLKGNHDHDNFLSNLEDLPANLKLFSNKEWRAYEYGDIVITGLELSDDNQYSVYNDLKLNPEKFNIVTLHGQIREGEGSPRDFNVNLDNLRGRNIDYLALGHIHSYEEDDLDARGRYCYPGCLEGRGFDECGKKGFVLLEIDEETKEANTQFVPFAKRNVHHLEVDISGVYTTIEALVKVEDSLRRKEYTETSMVKITLTGTVDVESDINTRIIEGKLEGKFYTVKVVDGTSQTVKYQDYERDRSLKGEFIRLVLNSDENEFDDKDKNAIIKCGIKALLGEDL</sequence>
<name>A0A1H9S5M7_9FIRM</name>
<evidence type="ECO:0000313" key="4">
    <source>
        <dbReference type="Proteomes" id="UP000182471"/>
    </source>
</evidence>
<dbReference type="Proteomes" id="UP000182471">
    <property type="component" value="Unassembled WGS sequence"/>
</dbReference>
<dbReference type="InterPro" id="IPR029052">
    <property type="entry name" value="Metallo-depent_PP-like"/>
</dbReference>
<organism evidence="3 4">
    <name type="scientific">Lachnobacterium bovis</name>
    <dbReference type="NCBI Taxonomy" id="140626"/>
    <lineage>
        <taxon>Bacteria</taxon>
        <taxon>Bacillati</taxon>
        <taxon>Bacillota</taxon>
        <taxon>Clostridia</taxon>
        <taxon>Lachnospirales</taxon>
        <taxon>Lachnospiraceae</taxon>
        <taxon>Lachnobacterium</taxon>
    </lineage>
</organism>
<dbReference type="RefSeq" id="WP_022748701.1">
    <property type="nucleotide sequence ID" value="NZ_FOGW01000010.1"/>
</dbReference>
<reference evidence="4" key="1">
    <citation type="submission" date="2016-10" db="EMBL/GenBank/DDBJ databases">
        <authorList>
            <person name="Varghese N."/>
            <person name="Submissions S."/>
        </authorList>
    </citation>
    <scope>NUCLEOTIDE SEQUENCE [LARGE SCALE GENOMIC DNA]</scope>
    <source>
        <strain evidence="4">S1b</strain>
    </source>
</reference>
<dbReference type="GO" id="GO:0004527">
    <property type="term" value="F:exonuclease activity"/>
    <property type="evidence" value="ECO:0007669"/>
    <property type="project" value="UniProtKB-KW"/>
</dbReference>
<dbReference type="AlphaFoldDB" id="A0A1H9S5M7"/>
<keyword evidence="3" id="KW-0540">Nuclease</keyword>
<dbReference type="EMBL" id="FOGW01000010">
    <property type="protein sequence ID" value="SER79459.1"/>
    <property type="molecule type" value="Genomic_DNA"/>
</dbReference>
<evidence type="ECO:0000313" key="3">
    <source>
        <dbReference type="EMBL" id="SER79459.1"/>
    </source>
</evidence>
<dbReference type="InterPro" id="IPR004843">
    <property type="entry name" value="Calcineurin-like_PHP"/>
</dbReference>
<dbReference type="SUPFAM" id="SSF56300">
    <property type="entry name" value="Metallo-dependent phosphatases"/>
    <property type="match status" value="1"/>
</dbReference>
<evidence type="ECO:0000259" key="2">
    <source>
        <dbReference type="Pfam" id="PF00149"/>
    </source>
</evidence>
<dbReference type="Pfam" id="PF00149">
    <property type="entry name" value="Metallophos"/>
    <property type="match status" value="1"/>
</dbReference>
<protein>
    <submittedName>
        <fullName evidence="3">DNA repair exonuclease SbcCD nuclease subunit</fullName>
    </submittedName>
</protein>
<dbReference type="Gene3D" id="3.60.21.10">
    <property type="match status" value="1"/>
</dbReference>
<dbReference type="InterPro" id="IPR041796">
    <property type="entry name" value="Mre11_N"/>
</dbReference>
<dbReference type="InterPro" id="IPR050535">
    <property type="entry name" value="DNA_Repair-Maintenance_Comp"/>
</dbReference>
<dbReference type="OrthoDB" id="9773856at2"/>
<proteinExistence type="predicted"/>
<dbReference type="PANTHER" id="PTHR30337">
    <property type="entry name" value="COMPONENT OF ATP-DEPENDENT DSDNA EXONUCLEASE"/>
    <property type="match status" value="1"/>
</dbReference>
<dbReference type="CDD" id="cd00840">
    <property type="entry name" value="MPP_Mre11_N"/>
    <property type="match status" value="1"/>
</dbReference>
<feature type="domain" description="Calcineurin-like phosphoesterase" evidence="2">
    <location>
        <begin position="1"/>
        <end position="189"/>
    </location>
</feature>
<keyword evidence="3" id="KW-0269">Exonuclease</keyword>
<keyword evidence="1" id="KW-0378">Hydrolase</keyword>
<keyword evidence="4" id="KW-1185">Reference proteome</keyword>
<accession>A0A1H9S5M7</accession>
<evidence type="ECO:0000256" key="1">
    <source>
        <dbReference type="ARBA" id="ARBA00022801"/>
    </source>
</evidence>
<gene>
    <name evidence="3" type="ORF">SAMN02910429_01120</name>
</gene>